<organism evidence="1">
    <name type="scientific">uncultured Coleofasciculus sp</name>
    <dbReference type="NCBI Taxonomy" id="1267456"/>
    <lineage>
        <taxon>Bacteria</taxon>
        <taxon>Bacillati</taxon>
        <taxon>Cyanobacteriota</taxon>
        <taxon>Cyanophyceae</taxon>
        <taxon>Coleofasciculales</taxon>
        <taxon>Coleofasciculaceae</taxon>
        <taxon>Coleofasciculus</taxon>
        <taxon>environmental samples</taxon>
    </lineage>
</organism>
<sequence>MLFQSILLLAHQPIPLLKRQLQLPKPSDGRDRFPVRYHRIFIEKLLKHSYP</sequence>
<reference evidence="1" key="1">
    <citation type="submission" date="2020-02" db="EMBL/GenBank/DDBJ databases">
        <authorList>
            <person name="Meier V. D."/>
        </authorList>
    </citation>
    <scope>NUCLEOTIDE SEQUENCE</scope>
    <source>
        <strain evidence="1">AVDCRST_MAG92</strain>
    </source>
</reference>
<evidence type="ECO:0000313" key="1">
    <source>
        <dbReference type="EMBL" id="CAA9231400.1"/>
    </source>
</evidence>
<accession>A0A6J4HS27</accession>
<gene>
    <name evidence="1" type="ORF">AVDCRST_MAG92-1062</name>
</gene>
<protein>
    <submittedName>
        <fullName evidence="1">Uncharacterized protein</fullName>
    </submittedName>
</protein>
<name>A0A6J4HS27_9CYAN</name>
<proteinExistence type="predicted"/>
<dbReference type="AlphaFoldDB" id="A0A6J4HS27"/>
<dbReference type="EMBL" id="CADCTM010000142">
    <property type="protein sequence ID" value="CAA9231400.1"/>
    <property type="molecule type" value="Genomic_DNA"/>
</dbReference>